<comment type="cofactor">
    <cofactor evidence="1">
        <name>Mn(2+)</name>
        <dbReference type="ChEBI" id="CHEBI:29035"/>
    </cofactor>
</comment>
<evidence type="ECO:0000256" key="4">
    <source>
        <dbReference type="ARBA" id="ARBA00013255"/>
    </source>
</evidence>
<evidence type="ECO:0000256" key="1">
    <source>
        <dbReference type="ARBA" id="ARBA00001936"/>
    </source>
</evidence>
<dbReference type="GO" id="GO:0046872">
    <property type="term" value="F:metal ion binding"/>
    <property type="evidence" value="ECO:0007669"/>
    <property type="project" value="InterPro"/>
</dbReference>
<dbReference type="Pfam" id="PF02844">
    <property type="entry name" value="GARS_N"/>
    <property type="match status" value="1"/>
</dbReference>
<dbReference type="InterPro" id="IPR020560">
    <property type="entry name" value="PRibGlycinamide_synth_C-dom"/>
</dbReference>
<evidence type="ECO:0000256" key="5">
    <source>
        <dbReference type="ARBA" id="ARBA00022598"/>
    </source>
</evidence>
<keyword evidence="18" id="KW-1185">Reference proteome</keyword>
<gene>
    <name evidence="14 17" type="primary">purD</name>
    <name evidence="17" type="ORF">MsAm2_06260</name>
</gene>
<evidence type="ECO:0000256" key="15">
    <source>
        <dbReference type="PROSITE-ProRule" id="PRU00409"/>
    </source>
</evidence>
<comment type="similarity">
    <text evidence="11 14">Belongs to the GARS family.</text>
</comment>
<reference evidence="17 18" key="1">
    <citation type="submission" date="2023-07" db="EMBL/GenBank/DDBJ databases">
        <title>Closed genome sequence of Methanosarcinaceae archaeon Am2.</title>
        <authorList>
            <person name="Poehlein A."/>
            <person name="Protasov E."/>
            <person name="Platt K."/>
            <person name="Reeh H."/>
            <person name="Daniel R."/>
            <person name="Brune A."/>
        </authorList>
    </citation>
    <scope>NUCLEOTIDE SEQUENCE [LARGE SCALE GENOMIC DNA]</scope>
    <source>
        <strain evidence="17 18">Am2</strain>
    </source>
</reference>
<evidence type="ECO:0000313" key="17">
    <source>
        <dbReference type="EMBL" id="WNY26846.1"/>
    </source>
</evidence>
<dbReference type="InterPro" id="IPR020559">
    <property type="entry name" value="PRibGlycinamide_synth_CS"/>
</dbReference>
<dbReference type="EMBL" id="CP131061">
    <property type="protein sequence ID" value="WNY26846.1"/>
    <property type="molecule type" value="Genomic_DNA"/>
</dbReference>
<sequence length="439" mass="47579">MKILLVGGGGREHAIAYSLSKSPQKPLLYSVMSKKNPGIFSLATEVLLSDEKDAPKIAAFARESGIDMAFIGPEAPLSAGVSDALWAAGIPTVGPKKNCAKIETDKAWARKFIEKWGIDGNPKYAVFSTYEPAADFIDQLGDVAVKPAGLTGGKGVKVMGDQLPDIAAAKEYTKEVLKSDSVVIEERFIGEEFTLQAFVDGKHLAFCPTAQDHKRAYEGDLGPNTGGMGAYTDAGKLLPFLLPAEYETAKKIMQDTVNCFSKETGEEYKGILYGQFILTKAGPKLIEYNARFGDPEAMNVLSLLESDMVEVMKAVVSGTLDRISVRFAEKATVCKYAVPTGYPDNPVSDSEIVIEGAQKTDNSIIYYSSVYEKDGKILTTGSRAIGVVGFGNSIEDAEKVSQSILDKRIQGALFFRKDIGTPALVQKRIDHMNEIRKKI</sequence>
<dbReference type="InterPro" id="IPR011761">
    <property type="entry name" value="ATP-grasp"/>
</dbReference>
<dbReference type="SUPFAM" id="SSF56059">
    <property type="entry name" value="Glutathione synthetase ATP-binding domain-like"/>
    <property type="match status" value="1"/>
</dbReference>
<dbReference type="SUPFAM" id="SSF51246">
    <property type="entry name" value="Rudiment single hybrid motif"/>
    <property type="match status" value="1"/>
</dbReference>
<dbReference type="PANTHER" id="PTHR43472">
    <property type="entry name" value="PHOSPHORIBOSYLAMINE--GLYCINE LIGASE"/>
    <property type="match status" value="1"/>
</dbReference>
<dbReference type="Pfam" id="PF01071">
    <property type="entry name" value="GARS_A"/>
    <property type="match status" value="1"/>
</dbReference>
<dbReference type="GO" id="GO:0004637">
    <property type="term" value="F:phosphoribosylamine-glycine ligase activity"/>
    <property type="evidence" value="ECO:0007669"/>
    <property type="project" value="UniProtKB-UniRule"/>
</dbReference>
<evidence type="ECO:0000256" key="13">
    <source>
        <dbReference type="ARBA" id="ARBA00042864"/>
    </source>
</evidence>
<dbReference type="InterPro" id="IPR020561">
    <property type="entry name" value="PRibGlycinamid_synth_ATP-grasp"/>
</dbReference>
<dbReference type="Gene3D" id="3.30.470.20">
    <property type="entry name" value="ATP-grasp fold, B domain"/>
    <property type="match status" value="1"/>
</dbReference>
<evidence type="ECO:0000256" key="7">
    <source>
        <dbReference type="ARBA" id="ARBA00022755"/>
    </source>
</evidence>
<evidence type="ECO:0000256" key="8">
    <source>
        <dbReference type="ARBA" id="ARBA00022840"/>
    </source>
</evidence>
<evidence type="ECO:0000256" key="10">
    <source>
        <dbReference type="ARBA" id="ARBA00023211"/>
    </source>
</evidence>
<dbReference type="RefSeq" id="WP_338098353.1">
    <property type="nucleotide sequence ID" value="NZ_CP131061.1"/>
</dbReference>
<comment type="cofactor">
    <cofactor evidence="2">
        <name>Mg(2+)</name>
        <dbReference type="ChEBI" id="CHEBI:18420"/>
    </cofactor>
</comment>
<evidence type="ECO:0000256" key="9">
    <source>
        <dbReference type="ARBA" id="ARBA00022842"/>
    </source>
</evidence>
<dbReference type="InterPro" id="IPR037123">
    <property type="entry name" value="PRibGlycinamide_synth_C_sf"/>
</dbReference>
<dbReference type="Gene3D" id="3.90.600.10">
    <property type="entry name" value="Phosphoribosylglycinamide synthetase, C-terminal domain"/>
    <property type="match status" value="1"/>
</dbReference>
<dbReference type="Proteomes" id="UP001304970">
    <property type="component" value="Chromosome"/>
</dbReference>
<comment type="pathway">
    <text evidence="3 14">Purine metabolism; IMP biosynthesis via de novo pathway; N(1)-(5-phospho-D-ribosyl)glycinamide from 5-phospho-alpha-D-ribose 1-diphosphate: step 2/2.</text>
</comment>
<dbReference type="PROSITE" id="PS50975">
    <property type="entry name" value="ATP_GRASP"/>
    <property type="match status" value="1"/>
</dbReference>
<keyword evidence="8 15" id="KW-0067">ATP-binding</keyword>
<dbReference type="InterPro" id="IPR016185">
    <property type="entry name" value="PreATP-grasp_dom_sf"/>
</dbReference>
<dbReference type="InterPro" id="IPR000115">
    <property type="entry name" value="PRibGlycinamide_synth"/>
</dbReference>
<dbReference type="GO" id="GO:0006189">
    <property type="term" value="P:'de novo' IMP biosynthetic process"/>
    <property type="evidence" value="ECO:0007669"/>
    <property type="project" value="UniProtKB-UniRule"/>
</dbReference>
<dbReference type="PROSITE" id="PS00184">
    <property type="entry name" value="GARS"/>
    <property type="match status" value="1"/>
</dbReference>
<dbReference type="PANTHER" id="PTHR43472:SF1">
    <property type="entry name" value="PHOSPHORIBOSYLAMINE--GLYCINE LIGASE, CHLOROPLASTIC"/>
    <property type="match status" value="1"/>
</dbReference>
<dbReference type="Gene3D" id="3.30.1490.20">
    <property type="entry name" value="ATP-grasp fold, A domain"/>
    <property type="match status" value="1"/>
</dbReference>
<dbReference type="SUPFAM" id="SSF52440">
    <property type="entry name" value="PreATP-grasp domain"/>
    <property type="match status" value="1"/>
</dbReference>
<keyword evidence="6 15" id="KW-0547">Nucleotide-binding</keyword>
<dbReference type="InterPro" id="IPR020562">
    <property type="entry name" value="PRibGlycinamide_synth_N"/>
</dbReference>
<dbReference type="Gene3D" id="3.40.50.20">
    <property type="match status" value="1"/>
</dbReference>
<evidence type="ECO:0000256" key="6">
    <source>
        <dbReference type="ARBA" id="ARBA00022741"/>
    </source>
</evidence>
<evidence type="ECO:0000256" key="11">
    <source>
        <dbReference type="ARBA" id="ARBA00038345"/>
    </source>
</evidence>
<dbReference type="InterPro" id="IPR013815">
    <property type="entry name" value="ATP_grasp_subdomain_1"/>
</dbReference>
<keyword evidence="7 14" id="KW-0658">Purine biosynthesis</keyword>
<dbReference type="AlphaFoldDB" id="A0AA96V6I1"/>
<dbReference type="GO" id="GO:0009113">
    <property type="term" value="P:purine nucleobase biosynthetic process"/>
    <property type="evidence" value="ECO:0007669"/>
    <property type="project" value="InterPro"/>
</dbReference>
<accession>A0AA96V6I1</accession>
<keyword evidence="9" id="KW-0460">Magnesium</keyword>
<protein>
    <recommendedName>
        <fullName evidence="4 14">Phosphoribosylamine--glycine ligase</fullName>
        <ecNumber evidence="4 14">6.3.4.13</ecNumber>
    </recommendedName>
    <alternativeName>
        <fullName evidence="14">GARS</fullName>
    </alternativeName>
    <alternativeName>
        <fullName evidence="12 14">Glycinamide ribonucleotide synthetase</fullName>
    </alternativeName>
    <alternativeName>
        <fullName evidence="13 14">Phosphoribosylglycinamide synthetase</fullName>
    </alternativeName>
</protein>
<dbReference type="NCBIfam" id="TIGR00877">
    <property type="entry name" value="purD"/>
    <property type="match status" value="1"/>
</dbReference>
<dbReference type="EC" id="6.3.4.13" evidence="4 14"/>
<dbReference type="HAMAP" id="MF_00138">
    <property type="entry name" value="GARS"/>
    <property type="match status" value="1"/>
</dbReference>
<evidence type="ECO:0000313" key="18">
    <source>
        <dbReference type="Proteomes" id="UP001304970"/>
    </source>
</evidence>
<keyword evidence="10" id="KW-0464">Manganese</keyword>
<comment type="catalytic activity">
    <reaction evidence="14">
        <text>5-phospho-beta-D-ribosylamine + glycine + ATP = N(1)-(5-phospho-beta-D-ribosyl)glycinamide + ADP + phosphate + H(+)</text>
        <dbReference type="Rhea" id="RHEA:17453"/>
        <dbReference type="ChEBI" id="CHEBI:15378"/>
        <dbReference type="ChEBI" id="CHEBI:30616"/>
        <dbReference type="ChEBI" id="CHEBI:43474"/>
        <dbReference type="ChEBI" id="CHEBI:57305"/>
        <dbReference type="ChEBI" id="CHEBI:58681"/>
        <dbReference type="ChEBI" id="CHEBI:143788"/>
        <dbReference type="ChEBI" id="CHEBI:456216"/>
        <dbReference type="EC" id="6.3.4.13"/>
    </reaction>
</comment>
<dbReference type="SMART" id="SM01209">
    <property type="entry name" value="GARS_A"/>
    <property type="match status" value="1"/>
</dbReference>
<dbReference type="GO" id="GO:0005524">
    <property type="term" value="F:ATP binding"/>
    <property type="evidence" value="ECO:0007669"/>
    <property type="project" value="UniProtKB-UniRule"/>
</dbReference>
<evidence type="ECO:0000256" key="14">
    <source>
        <dbReference type="HAMAP-Rule" id="MF_00138"/>
    </source>
</evidence>
<evidence type="ECO:0000256" key="3">
    <source>
        <dbReference type="ARBA" id="ARBA00005174"/>
    </source>
</evidence>
<dbReference type="GeneID" id="89228034"/>
<dbReference type="Pfam" id="PF02843">
    <property type="entry name" value="GARS_C"/>
    <property type="match status" value="1"/>
</dbReference>
<proteinExistence type="inferred from homology"/>
<feature type="domain" description="ATP-grasp" evidence="16">
    <location>
        <begin position="110"/>
        <end position="317"/>
    </location>
</feature>
<evidence type="ECO:0000256" key="2">
    <source>
        <dbReference type="ARBA" id="ARBA00001946"/>
    </source>
</evidence>
<organism evidence="17 18">
    <name type="scientific">Methanolapillus ohkumae</name>
    <dbReference type="NCBI Taxonomy" id="3028298"/>
    <lineage>
        <taxon>Archaea</taxon>
        <taxon>Methanobacteriati</taxon>
        <taxon>Methanobacteriota</taxon>
        <taxon>Stenosarchaea group</taxon>
        <taxon>Methanomicrobia</taxon>
        <taxon>Methanosarcinales</taxon>
        <taxon>Methanosarcinaceae</taxon>
        <taxon>Methanolapillus</taxon>
    </lineage>
</organism>
<dbReference type="InterPro" id="IPR011054">
    <property type="entry name" value="Rudment_hybrid_motif"/>
</dbReference>
<keyword evidence="5 14" id="KW-0436">Ligase</keyword>
<evidence type="ECO:0000259" key="16">
    <source>
        <dbReference type="PROSITE" id="PS50975"/>
    </source>
</evidence>
<evidence type="ECO:0000256" key="12">
    <source>
        <dbReference type="ARBA" id="ARBA00042242"/>
    </source>
</evidence>
<dbReference type="SMART" id="SM01210">
    <property type="entry name" value="GARS_C"/>
    <property type="match status" value="1"/>
</dbReference>
<name>A0AA96V6I1_9EURY</name>